<protein>
    <submittedName>
        <fullName evidence="2">Uncharacterized protein</fullName>
    </submittedName>
</protein>
<accession>A0AAD6S0C6</accession>
<evidence type="ECO:0000313" key="2">
    <source>
        <dbReference type="EMBL" id="KAJ7017936.1"/>
    </source>
</evidence>
<dbReference type="Proteomes" id="UP001218188">
    <property type="component" value="Unassembled WGS sequence"/>
</dbReference>
<proteinExistence type="predicted"/>
<keyword evidence="3" id="KW-1185">Reference proteome</keyword>
<evidence type="ECO:0000313" key="3">
    <source>
        <dbReference type="Proteomes" id="UP001218188"/>
    </source>
</evidence>
<feature type="compositionally biased region" description="Polar residues" evidence="1">
    <location>
        <begin position="244"/>
        <end position="253"/>
    </location>
</feature>
<dbReference type="EMBL" id="JARJCM010000370">
    <property type="protein sequence ID" value="KAJ7017936.1"/>
    <property type="molecule type" value="Genomic_DNA"/>
</dbReference>
<feature type="compositionally biased region" description="Acidic residues" evidence="1">
    <location>
        <begin position="10"/>
        <end position="44"/>
    </location>
</feature>
<reference evidence="2" key="1">
    <citation type="submission" date="2023-03" db="EMBL/GenBank/DDBJ databases">
        <title>Massive genome expansion in bonnet fungi (Mycena s.s.) driven by repeated elements and novel gene families across ecological guilds.</title>
        <authorList>
            <consortium name="Lawrence Berkeley National Laboratory"/>
            <person name="Harder C.B."/>
            <person name="Miyauchi S."/>
            <person name="Viragh M."/>
            <person name="Kuo A."/>
            <person name="Thoen E."/>
            <person name="Andreopoulos B."/>
            <person name="Lu D."/>
            <person name="Skrede I."/>
            <person name="Drula E."/>
            <person name="Henrissat B."/>
            <person name="Morin E."/>
            <person name="Kohler A."/>
            <person name="Barry K."/>
            <person name="LaButti K."/>
            <person name="Morin E."/>
            <person name="Salamov A."/>
            <person name="Lipzen A."/>
            <person name="Mereny Z."/>
            <person name="Hegedus B."/>
            <person name="Baldrian P."/>
            <person name="Stursova M."/>
            <person name="Weitz H."/>
            <person name="Taylor A."/>
            <person name="Grigoriev I.V."/>
            <person name="Nagy L.G."/>
            <person name="Martin F."/>
            <person name="Kauserud H."/>
        </authorList>
    </citation>
    <scope>NUCLEOTIDE SEQUENCE</scope>
    <source>
        <strain evidence="2">CBHHK200</strain>
    </source>
</reference>
<name>A0AAD6S0C6_9AGAR</name>
<dbReference type="AlphaFoldDB" id="A0AAD6S0C6"/>
<feature type="region of interest" description="Disordered" evidence="1">
    <location>
        <begin position="229"/>
        <end position="253"/>
    </location>
</feature>
<evidence type="ECO:0000256" key="1">
    <source>
        <dbReference type="SAM" id="MobiDB-lite"/>
    </source>
</evidence>
<sequence length="898" mass="97620">MQARRADLTVDVDSESDSEKDEPETDGDEDDADAESQDSDEENSAEVGSDEKAKIRMRREAQKADRIFSFEKRFLTERFDGVHLLTVEEVAVMCGVDAESLPHAASLPPLFCASLARCSDFSESFAERFPGVQLIQAEELALICGVNVDSLAPFSALPPIFRELGQPFSEHNSALRLYNASEAAFLCGSSLEAHSSGFRQAVAASDEQRRRVDATRALNATRRQIAIASTTRRRSSRFQATDGRLTSSQLESISTTEPVNTAIATPSIVKPSSPLLSAECTLPSVARAASPAMDIDAAPFALPTTDHYEIQDPEPPSMDVDPAPQALIALWPHAVPLENGMLSVLVLPYNVLPSLMIHTKAAPHMSWECVAYVQCRVILLRLQTALREAQLFSAADARFVAPIKATVETFWGLDNRLFNRISDWCLDQNVHLLGSGLVEPPVVVIANNPFIDDARAFANAIIIAGSRVTYLSRSSSAPPSLSASLQSLSSCLDYSLSVTYLELMNVFQLGIYQVSVGPMPFSISKICGSENFFTSSAGLTSRDPGEFHIQCKALLRDDGAFAACTSIYGLFAQACDKCSRAGKACAKALAQPGCTGCITAKVRCSLQETYLFEKTKHEFDGKRHEFDALRSAKKPRRHTAEEPRRRTVARGPSSIPIARGATAAPNSTMPPPPMFPYPPMQFSDGPRDSSSVSAMLHPHDFFPYGQSGPSFNASGVRDPAHFIDQHIDPALLPPVEDSADTSRLDFVNMRAPSISHMIHQGVQTDNVQDPVDDPVPPLAGTVMSLSTPWTLKNYAILPSLFGSSFKLAFTRGDSGCLQKWLLNVSMRSSMAILKCLSLSSATKHRLRANTSVAPDVLEHIENLSKECHNSLSKMLAQLDEGRRSAPDVFASTISSSSM</sequence>
<comment type="caution">
    <text evidence="2">The sequence shown here is derived from an EMBL/GenBank/DDBJ whole genome shotgun (WGS) entry which is preliminary data.</text>
</comment>
<feature type="region of interest" description="Disordered" evidence="1">
    <location>
        <begin position="1"/>
        <end position="56"/>
    </location>
</feature>
<organism evidence="2 3">
    <name type="scientific">Mycena alexandri</name>
    <dbReference type="NCBI Taxonomy" id="1745969"/>
    <lineage>
        <taxon>Eukaryota</taxon>
        <taxon>Fungi</taxon>
        <taxon>Dikarya</taxon>
        <taxon>Basidiomycota</taxon>
        <taxon>Agaricomycotina</taxon>
        <taxon>Agaricomycetes</taxon>
        <taxon>Agaricomycetidae</taxon>
        <taxon>Agaricales</taxon>
        <taxon>Marasmiineae</taxon>
        <taxon>Mycenaceae</taxon>
        <taxon>Mycena</taxon>
    </lineage>
</organism>
<feature type="region of interest" description="Disordered" evidence="1">
    <location>
        <begin position="628"/>
        <end position="651"/>
    </location>
</feature>
<gene>
    <name evidence="2" type="ORF">C8F04DRAFT_1199718</name>
</gene>